<sequence>MELQNTVKEALNALYHHPDDSVRMQADRWLQDFQRTLDAWQVADNLLHDANSNMETLIFCSQTLRSKVQRDFEELPSEAFRPLRDSLNALLKKLHKGPPIVRTQISIAVAALSVHVSAEDWGDGGIVKWVRDEMNSHPECLPSFLELLTVLPQEAFSHKIAARPERRRQFEKELISSVGIALDVLTACLNLSEFKEQVLEAFASWIRLRPGIPSSSLACHPLVLNALSSLSSELLSEASVNVISELIHYSTAKSSGGLSAQMPLIQILVPHVMRLKGHLKDPSKDEEDVKAIARLFADMGDSYVELIATGSVESMMIVQALIDVASHPEYDIASMTFNFWHNLQVYLTDRDSYISYGNEVSMEAERSRRLQIFCSPYEALVSLVSFRVQYPEDHQNLSKEDLKDFKQTRYAVGDVLIDAASVLGGEVTLKILYMKLVEAIGTCRNDEMCDWRPAEAALYCIRAISDHVSFVDAEVMPQVMALLSKLPHQPQLLHTVCLTIGAYSKWLDAAPSGFSALASVLDILMRGMSTSEDSAAAAALAFRHICDDCRKKLCGSIDGLFNIYQLAVSGKGGYKISAEEALYLVEALSMVITELPPDHAKKALEALCEPIVTSLQDVINQGPVAVQKIIARELTIHIDRLGNIFRYVNYPEAVADAMQRLWPIFKAIFDHRAWDMRTMEALCRACKYAVKTSGKFMGATIGVMLEEIQGLYHQHHQPCFLYLSSEVIKIFGSDPSCANYLRSLVEALFSHTTHLLTKIQDFTSRPDIADDCFLLASRCIRYCPHIFVPSPVFPSLVDCAMIGVTIQHREACNSILTFLSDVFDLANSTRGEQYKSIRDSVVVPRGASLTRILIASLTGALPSSRLDVVTYTLLALTRAYGIKSLEWVEATITLIPLTAVTEVEKSRFLQALSETASGADISALTGPVEELSDVCRRNRGVQEIVQGALRPLELNFVPVS</sequence>
<dbReference type="Pfam" id="PF08389">
    <property type="entry name" value="Xpo1"/>
    <property type="match status" value="1"/>
</dbReference>
<comment type="similarity">
    <text evidence="2">Belongs to the importin beta family.</text>
</comment>
<feature type="domain" description="Importin N-terminal" evidence="6">
    <location>
        <begin position="26"/>
        <end position="87"/>
    </location>
</feature>
<dbReference type="GO" id="GO:0005737">
    <property type="term" value="C:cytoplasm"/>
    <property type="evidence" value="ECO:0007669"/>
    <property type="project" value="TreeGrafter"/>
</dbReference>
<gene>
    <name evidence="8" type="ORF">AQUCO_00200391v1</name>
</gene>
<keyword evidence="4" id="KW-0653">Protein transport</keyword>
<dbReference type="InterPro" id="IPR057941">
    <property type="entry name" value="TPR_TNPO3_IPO13_2nd"/>
</dbReference>
<evidence type="ECO:0000259" key="7">
    <source>
        <dbReference type="Pfam" id="PF08389"/>
    </source>
</evidence>
<evidence type="ECO:0000313" key="8">
    <source>
        <dbReference type="EMBL" id="PIA62357.1"/>
    </source>
</evidence>
<dbReference type="Pfam" id="PF24139">
    <property type="entry name" value="TPR_TNPO3_IPO13_4th"/>
    <property type="match status" value="1"/>
</dbReference>
<dbReference type="InterPro" id="IPR016024">
    <property type="entry name" value="ARM-type_fold"/>
</dbReference>
<dbReference type="GO" id="GO:0031267">
    <property type="term" value="F:small GTPase binding"/>
    <property type="evidence" value="ECO:0007669"/>
    <property type="project" value="InterPro"/>
</dbReference>
<evidence type="ECO:0000259" key="6">
    <source>
        <dbReference type="Pfam" id="PF03810"/>
    </source>
</evidence>
<dbReference type="GO" id="GO:0006606">
    <property type="term" value="P:protein import into nucleus"/>
    <property type="evidence" value="ECO:0007669"/>
    <property type="project" value="TreeGrafter"/>
</dbReference>
<reference evidence="8 9" key="1">
    <citation type="submission" date="2017-09" db="EMBL/GenBank/DDBJ databases">
        <title>WGS assembly of Aquilegia coerulea Goldsmith.</title>
        <authorList>
            <person name="Hodges S."/>
            <person name="Kramer E."/>
            <person name="Nordborg M."/>
            <person name="Tomkins J."/>
            <person name="Borevitz J."/>
            <person name="Derieg N."/>
            <person name="Yan J."/>
            <person name="Mihaltcheva S."/>
            <person name="Hayes R.D."/>
            <person name="Rokhsar D."/>
        </authorList>
    </citation>
    <scope>NUCLEOTIDE SEQUENCE [LARGE SCALE GENOMIC DNA]</scope>
    <source>
        <strain evidence="9">cv. Goldsmith</strain>
    </source>
</reference>
<dbReference type="InParanoid" id="A0A2G5F372"/>
<dbReference type="InterPro" id="IPR058537">
    <property type="entry name" value="TPR_TNPO3_IPO13_4th"/>
</dbReference>
<dbReference type="InterPro" id="IPR057942">
    <property type="entry name" value="TPR_TNPO3_IPO13_3rd"/>
</dbReference>
<dbReference type="InterPro" id="IPR011989">
    <property type="entry name" value="ARM-like"/>
</dbReference>
<dbReference type="AlphaFoldDB" id="A0A2G5F372"/>
<dbReference type="OrthoDB" id="435593at2759"/>
<name>A0A2G5F372_AQUCA</name>
<dbReference type="PANTHER" id="PTHR12363">
    <property type="entry name" value="TRANSPORTIN 3 AND IMPORTIN 13"/>
    <property type="match status" value="1"/>
</dbReference>
<evidence type="ECO:0000256" key="4">
    <source>
        <dbReference type="ARBA" id="ARBA00022927"/>
    </source>
</evidence>
<dbReference type="EMBL" id="KZ305019">
    <property type="protein sequence ID" value="PIA62357.1"/>
    <property type="molecule type" value="Genomic_DNA"/>
</dbReference>
<dbReference type="InterPro" id="IPR001494">
    <property type="entry name" value="Importin-beta_N"/>
</dbReference>
<dbReference type="FunCoup" id="A0A2G5F372">
    <property type="interactions" value="3872"/>
</dbReference>
<dbReference type="Pfam" id="PF03810">
    <property type="entry name" value="IBN_N"/>
    <property type="match status" value="1"/>
</dbReference>
<protein>
    <recommendedName>
        <fullName evidence="10">Importin N-terminal domain-containing protein</fullName>
    </recommendedName>
</protein>
<evidence type="ECO:0008006" key="10">
    <source>
        <dbReference type="Google" id="ProtNLM"/>
    </source>
</evidence>
<evidence type="ECO:0000256" key="1">
    <source>
        <dbReference type="ARBA" id="ARBA00004123"/>
    </source>
</evidence>
<accession>A0A2G5F372</accession>
<dbReference type="Proteomes" id="UP000230069">
    <property type="component" value="Unassembled WGS sequence"/>
</dbReference>
<keyword evidence="5" id="KW-0539">Nucleus</keyword>
<dbReference type="Gene3D" id="1.25.10.10">
    <property type="entry name" value="Leucine-rich Repeat Variant"/>
    <property type="match status" value="1"/>
</dbReference>
<dbReference type="Pfam" id="PF24140">
    <property type="entry name" value="TPR_TNPO3_IPO13_3rd"/>
    <property type="match status" value="1"/>
</dbReference>
<comment type="subcellular location">
    <subcellularLocation>
        <location evidence="1">Nucleus</location>
    </subcellularLocation>
</comment>
<evidence type="ECO:0000256" key="2">
    <source>
        <dbReference type="ARBA" id="ARBA00007991"/>
    </source>
</evidence>
<organism evidence="8 9">
    <name type="scientific">Aquilegia coerulea</name>
    <name type="common">Rocky mountain columbine</name>
    <dbReference type="NCBI Taxonomy" id="218851"/>
    <lineage>
        <taxon>Eukaryota</taxon>
        <taxon>Viridiplantae</taxon>
        <taxon>Streptophyta</taxon>
        <taxon>Embryophyta</taxon>
        <taxon>Tracheophyta</taxon>
        <taxon>Spermatophyta</taxon>
        <taxon>Magnoliopsida</taxon>
        <taxon>Ranunculales</taxon>
        <taxon>Ranunculaceae</taxon>
        <taxon>Thalictroideae</taxon>
        <taxon>Aquilegia</taxon>
    </lineage>
</organism>
<dbReference type="FunFam" id="1.25.10.10:FF:000246">
    <property type="entry name" value="Transportin MOS14"/>
    <property type="match status" value="1"/>
</dbReference>
<dbReference type="InterPro" id="IPR051345">
    <property type="entry name" value="Importin_beta-like_NTR"/>
</dbReference>
<dbReference type="PANTHER" id="PTHR12363:SF33">
    <property type="entry name" value="IMPORTIN-13"/>
    <property type="match status" value="1"/>
</dbReference>
<feature type="domain" description="Exportin-1/Importin-beta-like" evidence="7">
    <location>
        <begin position="98"/>
        <end position="243"/>
    </location>
</feature>
<keyword evidence="9" id="KW-1185">Reference proteome</keyword>
<dbReference type="Pfam" id="PF24138">
    <property type="entry name" value="TPR_TNPO3_IPO13_2nd"/>
    <property type="match status" value="1"/>
</dbReference>
<keyword evidence="3" id="KW-0813">Transport</keyword>
<dbReference type="STRING" id="218851.A0A2G5F372"/>
<proteinExistence type="inferred from homology"/>
<dbReference type="SUPFAM" id="SSF48371">
    <property type="entry name" value="ARM repeat"/>
    <property type="match status" value="1"/>
</dbReference>
<dbReference type="GO" id="GO:0005634">
    <property type="term" value="C:nucleus"/>
    <property type="evidence" value="ECO:0007669"/>
    <property type="project" value="UniProtKB-SubCell"/>
</dbReference>
<evidence type="ECO:0000256" key="3">
    <source>
        <dbReference type="ARBA" id="ARBA00022448"/>
    </source>
</evidence>
<dbReference type="InterPro" id="IPR013598">
    <property type="entry name" value="Exportin-1/Importin-b-like"/>
</dbReference>
<evidence type="ECO:0000256" key="5">
    <source>
        <dbReference type="ARBA" id="ARBA00023242"/>
    </source>
</evidence>
<evidence type="ECO:0000313" key="9">
    <source>
        <dbReference type="Proteomes" id="UP000230069"/>
    </source>
</evidence>